<name>A0A4Y7T3M8_COPMI</name>
<gene>
    <name evidence="2" type="ORF">FA13DRAFT_1735795</name>
</gene>
<evidence type="ECO:0000313" key="2">
    <source>
        <dbReference type="EMBL" id="TEB28169.1"/>
    </source>
</evidence>
<dbReference type="AlphaFoldDB" id="A0A4Y7T3M8"/>
<organism evidence="2 3">
    <name type="scientific">Coprinellus micaceus</name>
    <name type="common">Glistening ink-cap mushroom</name>
    <name type="synonym">Coprinus micaceus</name>
    <dbReference type="NCBI Taxonomy" id="71717"/>
    <lineage>
        <taxon>Eukaryota</taxon>
        <taxon>Fungi</taxon>
        <taxon>Dikarya</taxon>
        <taxon>Basidiomycota</taxon>
        <taxon>Agaricomycotina</taxon>
        <taxon>Agaricomycetes</taxon>
        <taxon>Agaricomycetidae</taxon>
        <taxon>Agaricales</taxon>
        <taxon>Agaricineae</taxon>
        <taxon>Psathyrellaceae</taxon>
        <taxon>Coprinellus</taxon>
    </lineage>
</organism>
<evidence type="ECO:0000313" key="3">
    <source>
        <dbReference type="Proteomes" id="UP000298030"/>
    </source>
</evidence>
<dbReference type="Proteomes" id="UP000298030">
    <property type="component" value="Unassembled WGS sequence"/>
</dbReference>
<feature type="region of interest" description="Disordered" evidence="1">
    <location>
        <begin position="1"/>
        <end position="66"/>
    </location>
</feature>
<reference evidence="2 3" key="1">
    <citation type="journal article" date="2019" name="Nat. Ecol. Evol.">
        <title>Megaphylogeny resolves global patterns of mushroom evolution.</title>
        <authorList>
            <person name="Varga T."/>
            <person name="Krizsan K."/>
            <person name="Foldi C."/>
            <person name="Dima B."/>
            <person name="Sanchez-Garcia M."/>
            <person name="Sanchez-Ramirez S."/>
            <person name="Szollosi G.J."/>
            <person name="Szarkandi J.G."/>
            <person name="Papp V."/>
            <person name="Albert L."/>
            <person name="Andreopoulos W."/>
            <person name="Angelini C."/>
            <person name="Antonin V."/>
            <person name="Barry K.W."/>
            <person name="Bougher N.L."/>
            <person name="Buchanan P."/>
            <person name="Buyck B."/>
            <person name="Bense V."/>
            <person name="Catcheside P."/>
            <person name="Chovatia M."/>
            <person name="Cooper J."/>
            <person name="Damon W."/>
            <person name="Desjardin D."/>
            <person name="Finy P."/>
            <person name="Geml J."/>
            <person name="Haridas S."/>
            <person name="Hughes K."/>
            <person name="Justo A."/>
            <person name="Karasinski D."/>
            <person name="Kautmanova I."/>
            <person name="Kiss B."/>
            <person name="Kocsube S."/>
            <person name="Kotiranta H."/>
            <person name="LaButti K.M."/>
            <person name="Lechner B.E."/>
            <person name="Liimatainen K."/>
            <person name="Lipzen A."/>
            <person name="Lukacs Z."/>
            <person name="Mihaltcheva S."/>
            <person name="Morgado L.N."/>
            <person name="Niskanen T."/>
            <person name="Noordeloos M.E."/>
            <person name="Ohm R.A."/>
            <person name="Ortiz-Santana B."/>
            <person name="Ovrebo C."/>
            <person name="Racz N."/>
            <person name="Riley R."/>
            <person name="Savchenko A."/>
            <person name="Shiryaev A."/>
            <person name="Soop K."/>
            <person name="Spirin V."/>
            <person name="Szebenyi C."/>
            <person name="Tomsovsky M."/>
            <person name="Tulloss R.E."/>
            <person name="Uehling J."/>
            <person name="Grigoriev I.V."/>
            <person name="Vagvolgyi C."/>
            <person name="Papp T."/>
            <person name="Martin F.M."/>
            <person name="Miettinen O."/>
            <person name="Hibbett D.S."/>
            <person name="Nagy L.G."/>
        </authorList>
    </citation>
    <scope>NUCLEOTIDE SEQUENCE [LARGE SCALE GENOMIC DNA]</scope>
    <source>
        <strain evidence="2 3">FP101781</strain>
    </source>
</reference>
<accession>A0A4Y7T3M8</accession>
<feature type="compositionally biased region" description="Acidic residues" evidence="1">
    <location>
        <begin position="1"/>
        <end position="24"/>
    </location>
</feature>
<evidence type="ECO:0000256" key="1">
    <source>
        <dbReference type="SAM" id="MobiDB-lite"/>
    </source>
</evidence>
<protein>
    <submittedName>
        <fullName evidence="2">Uncharacterized protein</fullName>
    </submittedName>
</protein>
<dbReference type="EMBL" id="QPFP01000034">
    <property type="protein sequence ID" value="TEB28169.1"/>
    <property type="molecule type" value="Genomic_DNA"/>
</dbReference>
<keyword evidence="3" id="KW-1185">Reference proteome</keyword>
<comment type="caution">
    <text evidence="2">The sequence shown here is derived from an EMBL/GenBank/DDBJ whole genome shotgun (WGS) entry which is preliminary data.</text>
</comment>
<feature type="compositionally biased region" description="Basic and acidic residues" evidence="1">
    <location>
        <begin position="25"/>
        <end position="43"/>
    </location>
</feature>
<sequence>MDSSDEEDGQSSYGDEDSDAEEEGGESRNEERKEEREKGEVKPLLKRARPRIEVIGDEAPVEGKAG</sequence>
<proteinExistence type="predicted"/>